<reference evidence="3" key="1">
    <citation type="submission" date="2022-10" db="EMBL/GenBank/DDBJ databases">
        <title>Genome assembly of Pristionchus species.</title>
        <authorList>
            <person name="Yoshida K."/>
            <person name="Sommer R.J."/>
        </authorList>
    </citation>
    <scope>NUCLEOTIDE SEQUENCE [LARGE SCALE GENOMIC DNA]</scope>
    <source>
        <strain evidence="3">RS5460</strain>
    </source>
</reference>
<feature type="non-terminal residue" evidence="2">
    <location>
        <position position="87"/>
    </location>
</feature>
<accession>A0AAN5C600</accession>
<dbReference type="EMBL" id="BTRK01000001">
    <property type="protein sequence ID" value="GMR31232.1"/>
    <property type="molecule type" value="Genomic_DNA"/>
</dbReference>
<keyword evidence="1" id="KW-0472">Membrane</keyword>
<feature type="transmembrane region" description="Helical" evidence="1">
    <location>
        <begin position="56"/>
        <end position="77"/>
    </location>
</feature>
<dbReference type="Proteomes" id="UP001328107">
    <property type="component" value="Unassembled WGS sequence"/>
</dbReference>
<comment type="caution">
    <text evidence="2">The sequence shown here is derived from an EMBL/GenBank/DDBJ whole genome shotgun (WGS) entry which is preliminary data.</text>
</comment>
<evidence type="ECO:0000256" key="1">
    <source>
        <dbReference type="SAM" id="Phobius"/>
    </source>
</evidence>
<evidence type="ECO:0000313" key="2">
    <source>
        <dbReference type="EMBL" id="GMR31232.1"/>
    </source>
</evidence>
<evidence type="ECO:0000313" key="3">
    <source>
        <dbReference type="Proteomes" id="UP001328107"/>
    </source>
</evidence>
<keyword evidence="3" id="KW-1185">Reference proteome</keyword>
<keyword evidence="1" id="KW-0812">Transmembrane</keyword>
<organism evidence="2 3">
    <name type="scientific">Pristionchus mayeri</name>
    <dbReference type="NCBI Taxonomy" id="1317129"/>
    <lineage>
        <taxon>Eukaryota</taxon>
        <taxon>Metazoa</taxon>
        <taxon>Ecdysozoa</taxon>
        <taxon>Nematoda</taxon>
        <taxon>Chromadorea</taxon>
        <taxon>Rhabditida</taxon>
        <taxon>Rhabditina</taxon>
        <taxon>Diplogasteromorpha</taxon>
        <taxon>Diplogasteroidea</taxon>
        <taxon>Neodiplogasteridae</taxon>
        <taxon>Pristionchus</taxon>
    </lineage>
</organism>
<feature type="transmembrane region" description="Helical" evidence="1">
    <location>
        <begin position="28"/>
        <end position="50"/>
    </location>
</feature>
<protein>
    <recommendedName>
        <fullName evidence="4">Transmembrane protein</fullName>
    </recommendedName>
</protein>
<dbReference type="AlphaFoldDB" id="A0AAN5C600"/>
<gene>
    <name evidence="2" type="ORF">PMAYCL1PPCAC_01427</name>
</gene>
<proteinExistence type="predicted"/>
<name>A0AAN5C600_9BILA</name>
<evidence type="ECO:0008006" key="4">
    <source>
        <dbReference type="Google" id="ProtNLM"/>
    </source>
</evidence>
<sequence length="87" mass="10027">MLRKTAASLFPPLTLKARRMTNISLPPVSIFLLFLFSFIIVSCGCISYLFFVQFSFFHRLFLIFDLFPSLLCFSSLVPRLEEGPSLR</sequence>
<keyword evidence="1" id="KW-1133">Transmembrane helix</keyword>